<name>A0ACB0ZYN5_MELEN</name>
<evidence type="ECO:0000313" key="2">
    <source>
        <dbReference type="Proteomes" id="UP001497535"/>
    </source>
</evidence>
<sequence length="407" mass="47453">MDANMATIFFIFGTAIALAIFLLFLCMLRRYTDIGAFPKESRIRLYCTEKERYINANFVDSCDEKHAYTTQAPLPNTFGDFWLMVWQEKCQLLIAIINMVECGFRKCDQYWPEEIEEKILIENFCIKLVAERSNSVFTHRVLEIKNNLIENGEEENIRTIHQLHFMDWPDKGVPSTPFPLLHFINYVADLHCSSQNQDVSSSTTPCVVHCSAGIGRSGSFILVDSLRRHLLCCDRIDVSEQLKRMRKQRIQLVQTLEQFVFCHEVLKHLVSNGITRQPRTHFPNYCQFLFTKLTPNGQRRISAQAQTLICNKHIGKELNNNNNNNIFPNFIPLAGYHKNEEFIILNNNFKNWQDDVWQKIWMAKCKVGRICLIFFPAFPAGIILLCPRVVRKSTCNRLTTIYPKREK</sequence>
<gene>
    <name evidence="1" type="ORF">MENTE1834_LOCUS31645</name>
</gene>
<accession>A0ACB0ZYN5</accession>
<proteinExistence type="predicted"/>
<reference evidence="1" key="1">
    <citation type="submission" date="2023-11" db="EMBL/GenBank/DDBJ databases">
        <authorList>
            <person name="Poullet M."/>
        </authorList>
    </citation>
    <scope>NUCLEOTIDE SEQUENCE</scope>
    <source>
        <strain evidence="1">E1834</strain>
    </source>
</reference>
<evidence type="ECO:0000313" key="1">
    <source>
        <dbReference type="EMBL" id="CAK5084257.1"/>
    </source>
</evidence>
<keyword evidence="2" id="KW-1185">Reference proteome</keyword>
<organism evidence="1 2">
    <name type="scientific">Meloidogyne enterolobii</name>
    <name type="common">Root-knot nematode worm</name>
    <name type="synonym">Meloidogyne mayaguensis</name>
    <dbReference type="NCBI Taxonomy" id="390850"/>
    <lineage>
        <taxon>Eukaryota</taxon>
        <taxon>Metazoa</taxon>
        <taxon>Ecdysozoa</taxon>
        <taxon>Nematoda</taxon>
        <taxon>Chromadorea</taxon>
        <taxon>Rhabditida</taxon>
        <taxon>Tylenchina</taxon>
        <taxon>Tylenchomorpha</taxon>
        <taxon>Tylenchoidea</taxon>
        <taxon>Meloidogynidae</taxon>
        <taxon>Meloidogyninae</taxon>
        <taxon>Meloidogyne</taxon>
    </lineage>
</organism>
<protein>
    <submittedName>
        <fullName evidence="1">Uncharacterized protein</fullName>
    </submittedName>
</protein>
<dbReference type="Proteomes" id="UP001497535">
    <property type="component" value="Unassembled WGS sequence"/>
</dbReference>
<comment type="caution">
    <text evidence="1">The sequence shown here is derived from an EMBL/GenBank/DDBJ whole genome shotgun (WGS) entry which is preliminary data.</text>
</comment>
<dbReference type="EMBL" id="CAVMJV010000053">
    <property type="protein sequence ID" value="CAK5084257.1"/>
    <property type="molecule type" value="Genomic_DNA"/>
</dbReference>